<keyword evidence="2" id="KW-1185">Reference proteome</keyword>
<proteinExistence type="predicted"/>
<sequence>MIIRTISDFYLQYDEVVTVLRVEWISGRNVRQLRRSAGQLLMLLQQLAVRRLLLDMNSVPDLSLEDEVWLGTHWMPGLVVLPLERLVLVLDSGQTHNQLAINALHSLVQPAIRFDAQYFSDTKSAMGWLTDDSDRLPALAAEWNARHAQ</sequence>
<evidence type="ECO:0000313" key="1">
    <source>
        <dbReference type="EMBL" id="MBO3269747.1"/>
    </source>
</evidence>
<organism evidence="1 2">
    <name type="scientific">Hymenobacter defluvii</name>
    <dbReference type="NCBI Taxonomy" id="2054411"/>
    <lineage>
        <taxon>Bacteria</taxon>
        <taxon>Pseudomonadati</taxon>
        <taxon>Bacteroidota</taxon>
        <taxon>Cytophagia</taxon>
        <taxon>Cytophagales</taxon>
        <taxon>Hymenobacteraceae</taxon>
        <taxon>Hymenobacter</taxon>
    </lineage>
</organism>
<name>A0ABS3T7Z6_9BACT</name>
<reference evidence="1 2" key="1">
    <citation type="submission" date="2021-03" db="EMBL/GenBank/DDBJ databases">
        <authorList>
            <person name="Kim M.K."/>
        </authorList>
    </citation>
    <scope>NUCLEOTIDE SEQUENCE [LARGE SCALE GENOMIC DNA]</scope>
    <source>
        <strain evidence="1 2">BT507</strain>
    </source>
</reference>
<dbReference type="Proteomes" id="UP000670527">
    <property type="component" value="Unassembled WGS sequence"/>
</dbReference>
<protein>
    <recommendedName>
        <fullName evidence="3">STAS/SEC14 domain-containing protein</fullName>
    </recommendedName>
</protein>
<comment type="caution">
    <text evidence="1">The sequence shown here is derived from an EMBL/GenBank/DDBJ whole genome shotgun (WGS) entry which is preliminary data.</text>
</comment>
<accession>A0ABS3T7Z6</accession>
<gene>
    <name evidence="1" type="ORF">J4D97_03720</name>
</gene>
<evidence type="ECO:0000313" key="2">
    <source>
        <dbReference type="Proteomes" id="UP000670527"/>
    </source>
</evidence>
<dbReference type="EMBL" id="JAGETX010000001">
    <property type="protein sequence ID" value="MBO3269747.1"/>
    <property type="molecule type" value="Genomic_DNA"/>
</dbReference>
<evidence type="ECO:0008006" key="3">
    <source>
        <dbReference type="Google" id="ProtNLM"/>
    </source>
</evidence>